<proteinExistence type="predicted"/>
<protein>
    <submittedName>
        <fullName evidence="1">Uncharacterized protein</fullName>
    </submittedName>
</protein>
<comment type="caution">
    <text evidence="1">The sequence shown here is derived from an EMBL/GenBank/DDBJ whole genome shotgun (WGS) entry which is preliminary data.</text>
</comment>
<sequence>MAIDKAQVTNKTLVPSPKSLDELQLFTMPEGGTDRLSFITWDTIEVIGRGEEVIEFHGHYAIERANPTSADWSEASIDITMRELSVDGVSPTFGRVHASVNYDLGKFSGGQVRKGTVYTAPESPKLCQMYGYMQFDLVDLGMTVFNKEAIVLEHNITHVPPVGQGGGTKERVDVPLYRKDDPDGEPVAILHRVKTHIGAWLS</sequence>
<dbReference type="Pfam" id="PF19550">
    <property type="entry name" value="DUF6073"/>
    <property type="match status" value="1"/>
</dbReference>
<keyword evidence="2" id="KW-1185">Reference proteome</keyword>
<evidence type="ECO:0000313" key="2">
    <source>
        <dbReference type="Proteomes" id="UP000654345"/>
    </source>
</evidence>
<organism evidence="1 2">
    <name type="scientific">Ktedonobacter robiniae</name>
    <dbReference type="NCBI Taxonomy" id="2778365"/>
    <lineage>
        <taxon>Bacteria</taxon>
        <taxon>Bacillati</taxon>
        <taxon>Chloroflexota</taxon>
        <taxon>Ktedonobacteria</taxon>
        <taxon>Ktedonobacterales</taxon>
        <taxon>Ktedonobacteraceae</taxon>
        <taxon>Ktedonobacter</taxon>
    </lineage>
</organism>
<dbReference type="RefSeq" id="WP_201376184.1">
    <property type="nucleotide sequence ID" value="NZ_BNJG01000004.1"/>
</dbReference>
<accession>A0ABQ3V6B8</accession>
<dbReference type="Proteomes" id="UP000654345">
    <property type="component" value="Unassembled WGS sequence"/>
</dbReference>
<reference evidence="1 2" key="1">
    <citation type="journal article" date="2021" name="Int. J. Syst. Evol. Microbiol.">
        <title>Reticulibacter mediterranei gen. nov., sp. nov., within the new family Reticulibacteraceae fam. nov., and Ktedonospora formicarum gen. nov., sp. nov., Ktedonobacter robiniae sp. nov., Dictyobacter formicarum sp. nov. and Dictyobacter arantiisoli sp. nov., belonging to the class Ktedonobacteria.</title>
        <authorList>
            <person name="Yabe S."/>
            <person name="Zheng Y."/>
            <person name="Wang C.M."/>
            <person name="Sakai Y."/>
            <person name="Abe K."/>
            <person name="Yokota A."/>
            <person name="Donadio S."/>
            <person name="Cavaletti L."/>
            <person name="Monciardini P."/>
        </authorList>
    </citation>
    <scope>NUCLEOTIDE SEQUENCE [LARGE SCALE GENOMIC DNA]</scope>
    <source>
        <strain evidence="1 2">SOSP1-30</strain>
    </source>
</reference>
<dbReference type="InterPro" id="IPR045719">
    <property type="entry name" value="DUF6073"/>
</dbReference>
<evidence type="ECO:0000313" key="1">
    <source>
        <dbReference type="EMBL" id="GHO59995.1"/>
    </source>
</evidence>
<dbReference type="EMBL" id="BNJG01000004">
    <property type="protein sequence ID" value="GHO59995.1"/>
    <property type="molecule type" value="Genomic_DNA"/>
</dbReference>
<name>A0ABQ3V6B8_9CHLR</name>
<gene>
    <name evidence="1" type="ORF">KSB_84700</name>
</gene>